<evidence type="ECO:0000313" key="1">
    <source>
        <dbReference type="EMBL" id="QCP50183.1"/>
    </source>
</evidence>
<proteinExistence type="predicted"/>
<dbReference type="KEGG" id="tvl:FAZ95_13935"/>
<reference evidence="1 2" key="1">
    <citation type="submission" date="2019-05" db="EMBL/GenBank/DDBJ databases">
        <title>Burkholderia sp. DHOD12, isolated from subtropical forest soil.</title>
        <authorList>
            <person name="Gao Z.-H."/>
            <person name="Qiu L.-H."/>
        </authorList>
    </citation>
    <scope>NUCLEOTIDE SEQUENCE [LARGE SCALE GENOMIC DNA]</scope>
    <source>
        <strain evidence="1 2">DHOD12</strain>
    </source>
</reference>
<dbReference type="EMBL" id="CP040077">
    <property type="protein sequence ID" value="QCP50183.1"/>
    <property type="molecule type" value="Genomic_DNA"/>
</dbReference>
<sequence>MTVRYSFATRRGTFHIIPTRDGRWHAVFNDQSLGSYHTPAQAADDLAMGTTFSPGFDTSVLGISDDIGDWDRHPIAL</sequence>
<name>A0A4P8ISG2_9BURK</name>
<dbReference type="AlphaFoldDB" id="A0A4P8ISG2"/>
<evidence type="ECO:0000313" key="2">
    <source>
        <dbReference type="Proteomes" id="UP000298656"/>
    </source>
</evidence>
<keyword evidence="2" id="KW-1185">Reference proteome</keyword>
<gene>
    <name evidence="1" type="ORF">FAZ95_13935</name>
</gene>
<accession>A0A4P8ISG2</accession>
<protein>
    <submittedName>
        <fullName evidence="1">Uncharacterized protein</fullName>
    </submittedName>
</protein>
<dbReference type="OrthoDB" id="9011131at2"/>
<dbReference type="Proteomes" id="UP000298656">
    <property type="component" value="Chromosome 1"/>
</dbReference>
<organism evidence="1 2">
    <name type="scientific">Trinickia violacea</name>
    <dbReference type="NCBI Taxonomy" id="2571746"/>
    <lineage>
        <taxon>Bacteria</taxon>
        <taxon>Pseudomonadati</taxon>
        <taxon>Pseudomonadota</taxon>
        <taxon>Betaproteobacteria</taxon>
        <taxon>Burkholderiales</taxon>
        <taxon>Burkholderiaceae</taxon>
        <taxon>Trinickia</taxon>
    </lineage>
</organism>